<name>A0A8T2PSI0_9TELE</name>
<comment type="caution">
    <text evidence="25">The sequence shown here is derived from an EMBL/GenBank/DDBJ whole genome shotgun (WGS) entry which is preliminary data.</text>
</comment>
<feature type="repeat" description="ANK" evidence="21">
    <location>
        <begin position="591"/>
        <end position="623"/>
    </location>
</feature>
<dbReference type="EC" id="2.7.11.1" evidence="2"/>
<comment type="cofactor">
    <cofactor evidence="1">
        <name>Mg(2+)</name>
        <dbReference type="ChEBI" id="CHEBI:18420"/>
    </cofactor>
</comment>
<dbReference type="GO" id="GO:0005524">
    <property type="term" value="F:ATP binding"/>
    <property type="evidence" value="ECO:0007669"/>
    <property type="project" value="UniProtKB-KW"/>
</dbReference>
<dbReference type="Pfam" id="PF00531">
    <property type="entry name" value="Death"/>
    <property type="match status" value="1"/>
</dbReference>
<evidence type="ECO:0000256" key="9">
    <source>
        <dbReference type="ARBA" id="ARBA00022777"/>
    </source>
</evidence>
<dbReference type="Pfam" id="PF00069">
    <property type="entry name" value="Pkinase"/>
    <property type="match status" value="1"/>
</dbReference>
<evidence type="ECO:0000256" key="14">
    <source>
        <dbReference type="ARBA" id="ARBA00023043"/>
    </source>
</evidence>
<dbReference type="InterPro" id="IPR000719">
    <property type="entry name" value="Prot_kinase_dom"/>
</dbReference>
<evidence type="ECO:0000256" key="6">
    <source>
        <dbReference type="ARBA" id="ARBA00022703"/>
    </source>
</evidence>
<evidence type="ECO:0000313" key="26">
    <source>
        <dbReference type="Proteomes" id="UP000824540"/>
    </source>
</evidence>
<comment type="catalytic activity">
    <reaction evidence="16">
        <text>L-threonyl-[protein] + ATP = O-phospho-L-threonyl-[protein] + ADP + H(+)</text>
        <dbReference type="Rhea" id="RHEA:46608"/>
        <dbReference type="Rhea" id="RHEA-COMP:11060"/>
        <dbReference type="Rhea" id="RHEA-COMP:11605"/>
        <dbReference type="ChEBI" id="CHEBI:15378"/>
        <dbReference type="ChEBI" id="CHEBI:30013"/>
        <dbReference type="ChEBI" id="CHEBI:30616"/>
        <dbReference type="ChEBI" id="CHEBI:61977"/>
        <dbReference type="ChEBI" id="CHEBI:456216"/>
        <dbReference type="EC" id="2.7.11.1"/>
    </reaction>
</comment>
<dbReference type="GO" id="GO:0097190">
    <property type="term" value="P:apoptotic signaling pathway"/>
    <property type="evidence" value="ECO:0007669"/>
    <property type="project" value="UniProtKB-ARBA"/>
</dbReference>
<evidence type="ECO:0000256" key="18">
    <source>
        <dbReference type="ARBA" id="ARBA00060827"/>
    </source>
</evidence>
<keyword evidence="14 21" id="KW-0040">ANK repeat</keyword>
<evidence type="ECO:0000256" key="12">
    <source>
        <dbReference type="ARBA" id="ARBA00022845"/>
    </source>
</evidence>
<keyword evidence="10" id="KW-0067">ATP-binding</keyword>
<comment type="similarity">
    <text evidence="18">Belongs to the protein kinase superfamily. CAMK Ser/Thr protein kinase family. DAP kinase subfamily.</text>
</comment>
<evidence type="ECO:0000256" key="2">
    <source>
        <dbReference type="ARBA" id="ARBA00012513"/>
    </source>
</evidence>
<sequence length="1450" mass="161379">MTAFNQENVDEYYEIGEELGRLSLGTHDTGYVPPRPVSHHMVRKCREKSTGTEFAAKFIKKRRSKSSKRGVSREDIEREVNILKEIQHPNVITLHDVFENKAEVVLILELVAGGELFDFLAEKESLTEEQATMFLKQILDGVLYLHSKQIAHFDLKPENIMLLNRTVPHPRIKLIDFGLAHKIDFGNEFKNIFGTPEFVAPEVVNYEPLGLAADMWSVGVITYILLSGASPFLGDSKQETLANVSAVNYEFDEEFFRNTSGLAKDFIRKLLTKDPKKRMSIQDSLLHPWIKPKDTQQELSRKESAVNMEKFKRFAARRKWKQSVRLISLCNRLSRSFLSRSNMSVSHSDDTLDEEDSFVMKAIIHAINDDNMPGLQHLLGSLTSYDVNQPNKHGTPPLLIAAGGGNIQIIEVLTRKGAEIHAQDKSGANAVCYAARNGHVETLKFLHGKNCPLDSQDKSGETALHVAARYGNVDVVQYLCSIHANPNLLDREQETPLHCASWHGYAAVARALCEAGCDVNAQNREGENPLLTASARGFRDIVECLLEHGADLSLTDKDGHTALHLAVRRCQVAVVKCLLSHHCCVDCQDRHGNTPLHIACKDGNLPVVSALCSAKAELDIPNKYGRTPLHLAAGNGVLEVVRCLCAAGANTEAITSDGNSAEDLARMAQHEHIVALLGKLRKDAHRASFLQQLRPTQSLQPRVKLKLFGHCGSGKSTLLESLKCSLLRSFFRRRKPRPSSNTPARYPPSPASAKPAVSLSISNLYPGCENVSVRSRSMMFEPSLTKGVLEVFSPMSSTLSASDDQATKAIDIQNTNINGVGDFCVWEFSGNPVYYCSYDYFAANDITAVHLVLFSLEEPYETQLNQVTFWLNLLKSLVPPEEDVVFGGRVKNPLRVVFVATHADIVNLPRPYGGEFGYDKERSLMKEVRSRFGNDLQISEKLFVMDVGASTSKEMKLLRSHLQEQRNSIISKCPLMTPLCEKIISTLPSWRKLSGSCQLLSWQQFVLDIQEQINPLVSDEGLREVASQLHSMGEINIMQSETVQDVVLLDPRWLCSGVLAKILSIDAPKAIHHYRGRYHQEEVQGLVAESDVEELLQILDAMDVCARDLNSPAMLDIPALVRTNGLRRSWTEEEEEDGEEALAYGGVRVVPAEHLTPFPCGLFHKLQVNLCRWSHQQKPEDDDVRLWANGVRLSQGRAEVLVLLVNHGQGVEVRVRGPDSERASCYMLLDLICSMVDGLLATTLPGLMTVKHYLSPQQLREHHEPRMVYQPRDFFRAQTQRETSLANTMAGYKESFSSILTFGCTEVYQQASLGADIHASEISLLARRKLCRLLDPPDAMGKDWCLLAMNLGLTELVAKFSTTNGTPGEEGALLPSPMALLLREWSGRPDSTVGILLAKLRELGRRDAADFLLKVSPVFRVSPEGTSQESYRTICNGGTSHNSISSVISR</sequence>
<evidence type="ECO:0000256" key="4">
    <source>
        <dbReference type="ARBA" id="ARBA00022553"/>
    </source>
</evidence>
<dbReference type="GO" id="GO:0043065">
    <property type="term" value="P:positive regulation of apoptotic process"/>
    <property type="evidence" value="ECO:0007669"/>
    <property type="project" value="TreeGrafter"/>
</dbReference>
<dbReference type="SUPFAM" id="SSF56112">
    <property type="entry name" value="Protein kinase-like (PK-like)"/>
    <property type="match status" value="1"/>
</dbReference>
<keyword evidence="15" id="KW-0342">GTP-binding</keyword>
<evidence type="ECO:0000256" key="11">
    <source>
        <dbReference type="ARBA" id="ARBA00022843"/>
    </source>
</evidence>
<feature type="repeat" description="ANK" evidence="21">
    <location>
        <begin position="525"/>
        <end position="557"/>
    </location>
</feature>
<dbReference type="GO" id="GO:0006417">
    <property type="term" value="P:regulation of translation"/>
    <property type="evidence" value="ECO:0007669"/>
    <property type="project" value="UniProtKB-KW"/>
</dbReference>
<dbReference type="PROSITE" id="PS50011">
    <property type="entry name" value="PROTEIN_KINASE_DOM"/>
    <property type="match status" value="1"/>
</dbReference>
<keyword evidence="4" id="KW-0597">Phosphoprotein</keyword>
<accession>A0A8T2PSI0</accession>
<feature type="repeat" description="ANK" evidence="21">
    <location>
        <begin position="459"/>
        <end position="491"/>
    </location>
</feature>
<dbReference type="SMART" id="SM00005">
    <property type="entry name" value="DEATH"/>
    <property type="match status" value="1"/>
</dbReference>
<evidence type="ECO:0000259" key="24">
    <source>
        <dbReference type="PROSITE" id="PS51424"/>
    </source>
</evidence>
<dbReference type="InterPro" id="IPR000488">
    <property type="entry name" value="Death_dom"/>
</dbReference>
<feature type="repeat" description="ANK" evidence="21">
    <location>
        <begin position="624"/>
        <end position="656"/>
    </location>
</feature>
<dbReference type="PANTHER" id="PTHR24342:SF17">
    <property type="entry name" value="DEATH-ASSOCIATED PROTEIN KINASE 1"/>
    <property type="match status" value="1"/>
</dbReference>
<keyword evidence="11" id="KW-0832">Ubl conjugation</keyword>
<dbReference type="PROSITE" id="PS50017">
    <property type="entry name" value="DEATH_DOMAIN"/>
    <property type="match status" value="1"/>
</dbReference>
<keyword evidence="13" id="KW-0112">Calmodulin-binding</keyword>
<keyword evidence="8" id="KW-0547">Nucleotide-binding</keyword>
<dbReference type="Pfam" id="PF00023">
    <property type="entry name" value="Ank"/>
    <property type="match status" value="1"/>
</dbReference>
<evidence type="ECO:0000256" key="5">
    <source>
        <dbReference type="ARBA" id="ARBA00022679"/>
    </source>
</evidence>
<dbReference type="InterPro" id="IPR008271">
    <property type="entry name" value="Ser/Thr_kinase_AS"/>
</dbReference>
<dbReference type="PROSITE" id="PS50088">
    <property type="entry name" value="ANK_REPEAT"/>
    <property type="match status" value="7"/>
</dbReference>
<protein>
    <recommendedName>
        <fullName evidence="20">Death-associated protein kinase 1</fullName>
        <ecNumber evidence="2">2.7.11.1</ecNumber>
    </recommendedName>
</protein>
<dbReference type="FunFam" id="1.10.533.10:FF:000008">
    <property type="entry name" value="Death associated protein kinase 1"/>
    <property type="match status" value="1"/>
</dbReference>
<dbReference type="Gene3D" id="1.25.40.20">
    <property type="entry name" value="Ankyrin repeat-containing domain"/>
    <property type="match status" value="2"/>
</dbReference>
<dbReference type="GO" id="GO:0071346">
    <property type="term" value="P:cellular response to type II interferon"/>
    <property type="evidence" value="ECO:0007669"/>
    <property type="project" value="UniProtKB-ARBA"/>
</dbReference>
<dbReference type="GO" id="GO:0004674">
    <property type="term" value="F:protein serine/threonine kinase activity"/>
    <property type="evidence" value="ECO:0007669"/>
    <property type="project" value="UniProtKB-KW"/>
</dbReference>
<dbReference type="InterPro" id="IPR011009">
    <property type="entry name" value="Kinase-like_dom_sf"/>
</dbReference>
<evidence type="ECO:0000256" key="10">
    <source>
        <dbReference type="ARBA" id="ARBA00022840"/>
    </source>
</evidence>
<evidence type="ECO:0000256" key="19">
    <source>
        <dbReference type="ARBA" id="ARBA00065179"/>
    </source>
</evidence>
<reference evidence="25" key="1">
    <citation type="thesis" date="2021" institute="BYU ScholarsArchive" country="Provo, UT, USA">
        <title>Applications of and Algorithms for Genome Assembly and Genomic Analyses with an Emphasis on Marine Teleosts.</title>
        <authorList>
            <person name="Pickett B.D."/>
        </authorList>
    </citation>
    <scope>NUCLEOTIDE SEQUENCE</scope>
    <source>
        <strain evidence="25">HI-2016</strain>
    </source>
</reference>
<dbReference type="PROSITE" id="PS50297">
    <property type="entry name" value="ANK_REP_REGION"/>
    <property type="match status" value="7"/>
</dbReference>
<dbReference type="GO" id="GO:0035556">
    <property type="term" value="P:intracellular signal transduction"/>
    <property type="evidence" value="ECO:0007669"/>
    <property type="project" value="UniProtKB-ARBA"/>
</dbReference>
<dbReference type="FunFam" id="1.25.40.20:FF:000832">
    <property type="entry name" value="Death-associated protein kinase 1"/>
    <property type="match status" value="1"/>
</dbReference>
<dbReference type="SUPFAM" id="SSF48403">
    <property type="entry name" value="Ankyrin repeat"/>
    <property type="match status" value="1"/>
</dbReference>
<dbReference type="PROSITE" id="PS51424">
    <property type="entry name" value="ROC"/>
    <property type="match status" value="1"/>
</dbReference>
<evidence type="ECO:0000256" key="21">
    <source>
        <dbReference type="PROSITE-ProRule" id="PRU00023"/>
    </source>
</evidence>
<feature type="domain" description="Roc" evidence="24">
    <location>
        <begin position="696"/>
        <end position="969"/>
    </location>
</feature>
<dbReference type="Gene3D" id="1.10.533.10">
    <property type="entry name" value="Death Domain, Fas"/>
    <property type="match status" value="1"/>
</dbReference>
<evidence type="ECO:0000259" key="23">
    <source>
        <dbReference type="PROSITE" id="PS50017"/>
    </source>
</evidence>
<feature type="domain" description="Death" evidence="23">
    <location>
        <begin position="1338"/>
        <end position="1416"/>
    </location>
</feature>
<keyword evidence="26" id="KW-1185">Reference proteome</keyword>
<dbReference type="SMART" id="SM00248">
    <property type="entry name" value="ANK"/>
    <property type="match status" value="9"/>
</dbReference>
<dbReference type="Proteomes" id="UP000824540">
    <property type="component" value="Unassembled WGS sequence"/>
</dbReference>
<keyword evidence="5" id="KW-0808">Transferase</keyword>
<dbReference type="SUPFAM" id="SSF47986">
    <property type="entry name" value="DEATH domain"/>
    <property type="match status" value="1"/>
</dbReference>
<evidence type="ECO:0000256" key="13">
    <source>
        <dbReference type="ARBA" id="ARBA00022860"/>
    </source>
</evidence>
<evidence type="ECO:0000256" key="16">
    <source>
        <dbReference type="ARBA" id="ARBA00047899"/>
    </source>
</evidence>
<dbReference type="GO" id="GO:0005634">
    <property type="term" value="C:nucleus"/>
    <property type="evidence" value="ECO:0007669"/>
    <property type="project" value="TreeGrafter"/>
</dbReference>
<dbReference type="InterPro" id="IPR020859">
    <property type="entry name" value="ROC"/>
</dbReference>
<evidence type="ECO:0000256" key="1">
    <source>
        <dbReference type="ARBA" id="ARBA00001946"/>
    </source>
</evidence>
<keyword evidence="7" id="KW-0677">Repeat</keyword>
<feature type="repeat" description="ANK" evidence="21">
    <location>
        <begin position="393"/>
        <end position="425"/>
    </location>
</feature>
<dbReference type="PRINTS" id="PR01415">
    <property type="entry name" value="ANKYRIN"/>
</dbReference>
<proteinExistence type="inferred from homology"/>
<dbReference type="InterPro" id="IPR002110">
    <property type="entry name" value="Ankyrin_rpt"/>
</dbReference>
<dbReference type="FunFam" id="3.30.200.20:FF:000110">
    <property type="entry name" value="Death-associated kinase 3, isoform CRA_a"/>
    <property type="match status" value="1"/>
</dbReference>
<dbReference type="CDD" id="cd08782">
    <property type="entry name" value="Death_DAPK1"/>
    <property type="match status" value="1"/>
</dbReference>
<organism evidence="25 26">
    <name type="scientific">Albula glossodonta</name>
    <name type="common">roundjaw bonefish</name>
    <dbReference type="NCBI Taxonomy" id="121402"/>
    <lineage>
        <taxon>Eukaryota</taxon>
        <taxon>Metazoa</taxon>
        <taxon>Chordata</taxon>
        <taxon>Craniata</taxon>
        <taxon>Vertebrata</taxon>
        <taxon>Euteleostomi</taxon>
        <taxon>Actinopterygii</taxon>
        <taxon>Neopterygii</taxon>
        <taxon>Teleostei</taxon>
        <taxon>Albuliformes</taxon>
        <taxon>Albulidae</taxon>
        <taxon>Albula</taxon>
    </lineage>
</organism>
<evidence type="ECO:0000256" key="17">
    <source>
        <dbReference type="ARBA" id="ARBA00048679"/>
    </source>
</evidence>
<evidence type="ECO:0000259" key="22">
    <source>
        <dbReference type="PROSITE" id="PS50011"/>
    </source>
</evidence>
<dbReference type="FunFam" id="1.20.5.460:FF:000003">
    <property type="entry name" value="Death-associated protein kinase 1"/>
    <property type="match status" value="1"/>
</dbReference>
<dbReference type="FunFam" id="1.10.510.10:FF:000250">
    <property type="entry name" value="Death-associated protein kinase 3"/>
    <property type="match status" value="1"/>
</dbReference>
<evidence type="ECO:0000313" key="25">
    <source>
        <dbReference type="EMBL" id="KAG9354266.1"/>
    </source>
</evidence>
<comment type="subunit">
    <text evidence="19">Interacts with KLHL20. Interacts (via death domain) with MAPK1 and MAPK3. Interacts with MAP1B (via N-terminus). Interacts with PRKD1 in an oxidative stress-regulated manner. Interacts with PIN1, PDCD6, BECN1, TSC2 and STX1A. Interacts (via kinase domain) with DAPK3 (via kinase domain). Interacts with GRINB. Interacts (via death domain) with UNC5B (via death domain). Interacts with UNC5C (via death domain).</text>
</comment>
<dbReference type="OrthoDB" id="9306077at2759"/>
<feature type="repeat" description="ANK" evidence="21">
    <location>
        <begin position="492"/>
        <end position="524"/>
    </location>
</feature>
<dbReference type="GO" id="GO:0005737">
    <property type="term" value="C:cytoplasm"/>
    <property type="evidence" value="ECO:0007669"/>
    <property type="project" value="TreeGrafter"/>
</dbReference>
<dbReference type="GO" id="GO:0005525">
    <property type="term" value="F:GTP binding"/>
    <property type="evidence" value="ECO:0007669"/>
    <property type="project" value="UniProtKB-KW"/>
</dbReference>
<dbReference type="InterPro" id="IPR036770">
    <property type="entry name" value="Ankyrin_rpt-contain_sf"/>
</dbReference>
<evidence type="ECO:0000256" key="20">
    <source>
        <dbReference type="ARBA" id="ARBA00071988"/>
    </source>
</evidence>
<keyword evidence="3" id="KW-0723">Serine/threonine-protein kinase</keyword>
<gene>
    <name evidence="25" type="ORF">JZ751_012390</name>
</gene>
<dbReference type="SMART" id="SM00220">
    <property type="entry name" value="S_TKc"/>
    <property type="match status" value="1"/>
</dbReference>
<evidence type="ECO:0000256" key="8">
    <source>
        <dbReference type="ARBA" id="ARBA00022741"/>
    </source>
</evidence>
<keyword evidence="6" id="KW-0053">Apoptosis</keyword>
<dbReference type="InterPro" id="IPR011029">
    <property type="entry name" value="DEATH-like_dom_sf"/>
</dbReference>
<dbReference type="GO" id="GO:0005516">
    <property type="term" value="F:calmodulin binding"/>
    <property type="evidence" value="ECO:0007669"/>
    <property type="project" value="UniProtKB-KW"/>
</dbReference>
<keyword evidence="9" id="KW-0418">Kinase</keyword>
<feature type="domain" description="Protein kinase" evidence="22">
    <location>
        <begin position="13"/>
        <end position="290"/>
    </location>
</feature>
<dbReference type="Gene3D" id="3.30.200.20">
    <property type="entry name" value="Phosphorylase Kinase, domain 1"/>
    <property type="match status" value="1"/>
</dbReference>
<dbReference type="PROSITE" id="PS00108">
    <property type="entry name" value="PROTEIN_KINASE_ST"/>
    <property type="match status" value="1"/>
</dbReference>
<dbReference type="PANTHER" id="PTHR24342">
    <property type="entry name" value="SERINE/THREONINE-PROTEIN KINASE 17"/>
    <property type="match status" value="1"/>
</dbReference>
<comment type="catalytic activity">
    <reaction evidence="17">
        <text>L-seryl-[protein] + ATP = O-phospho-L-seryl-[protein] + ADP + H(+)</text>
        <dbReference type="Rhea" id="RHEA:17989"/>
        <dbReference type="Rhea" id="RHEA-COMP:9863"/>
        <dbReference type="Rhea" id="RHEA-COMP:11604"/>
        <dbReference type="ChEBI" id="CHEBI:15378"/>
        <dbReference type="ChEBI" id="CHEBI:29999"/>
        <dbReference type="ChEBI" id="CHEBI:30616"/>
        <dbReference type="ChEBI" id="CHEBI:83421"/>
        <dbReference type="ChEBI" id="CHEBI:456216"/>
        <dbReference type="EC" id="2.7.11.1"/>
    </reaction>
</comment>
<dbReference type="Pfam" id="PF12796">
    <property type="entry name" value="Ank_2"/>
    <property type="match status" value="2"/>
</dbReference>
<dbReference type="EMBL" id="JAFBMS010000003">
    <property type="protein sequence ID" value="KAG9354266.1"/>
    <property type="molecule type" value="Genomic_DNA"/>
</dbReference>
<evidence type="ECO:0000256" key="15">
    <source>
        <dbReference type="ARBA" id="ARBA00023134"/>
    </source>
</evidence>
<dbReference type="Gene3D" id="1.10.510.10">
    <property type="entry name" value="Transferase(Phosphotransferase) domain 1"/>
    <property type="match status" value="1"/>
</dbReference>
<evidence type="ECO:0000256" key="3">
    <source>
        <dbReference type="ARBA" id="ARBA00022527"/>
    </source>
</evidence>
<evidence type="ECO:0000256" key="7">
    <source>
        <dbReference type="ARBA" id="ARBA00022737"/>
    </source>
</evidence>
<keyword evidence="12" id="KW-0810">Translation regulation</keyword>
<feature type="repeat" description="ANK" evidence="21">
    <location>
        <begin position="558"/>
        <end position="590"/>
    </location>
</feature>
<dbReference type="Gene3D" id="1.20.5.460">
    <property type="entry name" value="Single helix bin"/>
    <property type="match status" value="1"/>
</dbReference>